<dbReference type="SUPFAM" id="SSF141868">
    <property type="entry name" value="EAL domain-like"/>
    <property type="match status" value="1"/>
</dbReference>
<evidence type="ECO:0000256" key="1">
    <source>
        <dbReference type="SAM" id="MobiDB-lite"/>
    </source>
</evidence>
<feature type="region of interest" description="Disordered" evidence="1">
    <location>
        <begin position="1"/>
        <end position="71"/>
    </location>
</feature>
<dbReference type="PANTHER" id="PTHR33121">
    <property type="entry name" value="CYCLIC DI-GMP PHOSPHODIESTERASE PDEF"/>
    <property type="match status" value="1"/>
</dbReference>
<dbReference type="PANTHER" id="PTHR33121:SF76">
    <property type="entry name" value="SIGNALING PROTEIN"/>
    <property type="match status" value="1"/>
</dbReference>
<dbReference type="Pfam" id="PF10069">
    <property type="entry name" value="DICT"/>
    <property type="match status" value="1"/>
</dbReference>
<evidence type="ECO:0000313" key="3">
    <source>
        <dbReference type="EMBL" id="MDT0261222.1"/>
    </source>
</evidence>
<reference evidence="4" key="1">
    <citation type="submission" date="2023-07" db="EMBL/GenBank/DDBJ databases">
        <title>30 novel species of actinomycetes from the DSMZ collection.</title>
        <authorList>
            <person name="Nouioui I."/>
        </authorList>
    </citation>
    <scope>NUCLEOTIDE SEQUENCE [LARGE SCALE GENOMIC DNA]</scope>
    <source>
        <strain evidence="4">DSM 44399</strain>
    </source>
</reference>
<name>A0ABU2J8A4_9ACTN</name>
<dbReference type="Pfam" id="PF00563">
    <property type="entry name" value="EAL"/>
    <property type="match status" value="1"/>
</dbReference>
<dbReference type="InterPro" id="IPR035919">
    <property type="entry name" value="EAL_sf"/>
</dbReference>
<dbReference type="InterPro" id="IPR050706">
    <property type="entry name" value="Cyclic-di-GMP_PDE-like"/>
</dbReference>
<dbReference type="PROSITE" id="PS50883">
    <property type="entry name" value="EAL"/>
    <property type="match status" value="1"/>
</dbReference>
<dbReference type="Proteomes" id="UP001183176">
    <property type="component" value="Unassembled WGS sequence"/>
</dbReference>
<dbReference type="InterPro" id="IPR001633">
    <property type="entry name" value="EAL_dom"/>
</dbReference>
<evidence type="ECO:0000259" key="2">
    <source>
        <dbReference type="PROSITE" id="PS50883"/>
    </source>
</evidence>
<dbReference type="RefSeq" id="WP_311422375.1">
    <property type="nucleotide sequence ID" value="NZ_JAVREH010000006.1"/>
</dbReference>
<gene>
    <name evidence="3" type="ORF">RM423_07415</name>
</gene>
<sequence length="482" mass="50807">MAILGRGSDDQADPGVDVASGRGEDSGSDPASEPAGDPASDLAGDPDSHPYMARSSADLPRPDTPLPMDGGHLGVDLDQALKPGALVPAFQPIVDLASGAVVGFEALARWPTVPGANPGTVFLAARVAGRLAELDWACRLAALRTALDVQPDRETALFVNVEAETFGAAGPAGTEWLLTEARERLRVVLELTERSLLRRPAELLQLIGWARKRGWGIALDDVGADPDSLALLPFVAPDVIKLDLSLVQNTPSSQQARTMVAVMAHAERTGAAILAEGIETAAHREQALALGASYGQGWLLGRPGPLTVVDDSNTIPPARPLEPIAVTPFDHVISARPLRIGRKALLLAMSRHIEHKAMSLSDPPVVLSAFQTADRFTPQTARRYSAIASTCAFVGALGEGLPTAPAPGVRGASLDPEDRLVGEWTVVVVGAHYAGALIARDLGDCVPDLERRFEFVLTHDRDVVIAAGRSLMGRIVTTRPAE</sequence>
<dbReference type="InterPro" id="IPR019278">
    <property type="entry name" value="DICT_dom"/>
</dbReference>
<organism evidence="3 4">
    <name type="scientific">Jatrophihabitans lederbergiae</name>
    <dbReference type="NCBI Taxonomy" id="3075547"/>
    <lineage>
        <taxon>Bacteria</taxon>
        <taxon>Bacillati</taxon>
        <taxon>Actinomycetota</taxon>
        <taxon>Actinomycetes</taxon>
        <taxon>Jatrophihabitantales</taxon>
        <taxon>Jatrophihabitantaceae</taxon>
        <taxon>Jatrophihabitans</taxon>
    </lineage>
</organism>
<evidence type="ECO:0000313" key="4">
    <source>
        <dbReference type="Proteomes" id="UP001183176"/>
    </source>
</evidence>
<proteinExistence type="predicted"/>
<feature type="domain" description="EAL" evidence="2">
    <location>
        <begin position="70"/>
        <end position="317"/>
    </location>
</feature>
<comment type="caution">
    <text evidence="3">The sequence shown here is derived from an EMBL/GenBank/DDBJ whole genome shotgun (WGS) entry which is preliminary data.</text>
</comment>
<protein>
    <submittedName>
        <fullName evidence="3">EAL domain-containing protein</fullName>
    </submittedName>
</protein>
<dbReference type="SMART" id="SM00052">
    <property type="entry name" value="EAL"/>
    <property type="match status" value="1"/>
</dbReference>
<keyword evidence="4" id="KW-1185">Reference proteome</keyword>
<accession>A0ABU2J8A4</accession>
<dbReference type="CDD" id="cd01948">
    <property type="entry name" value="EAL"/>
    <property type="match status" value="1"/>
</dbReference>
<dbReference type="EMBL" id="JAVREH010000006">
    <property type="protein sequence ID" value="MDT0261222.1"/>
    <property type="molecule type" value="Genomic_DNA"/>
</dbReference>
<dbReference type="Gene3D" id="3.20.20.450">
    <property type="entry name" value="EAL domain"/>
    <property type="match status" value="1"/>
</dbReference>